<dbReference type="GO" id="GO:0008270">
    <property type="term" value="F:zinc ion binding"/>
    <property type="evidence" value="ECO:0007669"/>
    <property type="project" value="InterPro"/>
</dbReference>
<sequence>MKALVLTGIKQMEVQNDYQKPTPKPNEVLIHTAYVGICGTDKGLYNGLPGSADAVPPIVLGHENSGVVAAVGSEVTGFKPGDRVSVDPNIYCHNCFYCRTTRPEFCEHLDAVGGTRDGGFEEFFTAPAEVVYHIPDNVSLKAAAVIEPISCAMHAIDLLELHHYQNALIIDAGFEGILMGQILQSIGVREVTMAARNQDKLNMLHDKFGFQVVNNKTNPDDIKPESYDIVIEAVGAASTQEQAVEAARRGGQVLMLGVGNPDSTFTINSYKIFQKQLKIQVSFINPYTFEDSIGLLQSGDVDPLPLMPHELDLSEVEDFVSGKLTGVTKAIVKVGGDNA</sequence>
<protein>
    <submittedName>
        <fullName evidence="6">Zinc-dependent alcohol dehydrogenase family protein</fullName>
    </submittedName>
</protein>
<dbReference type="InterPro" id="IPR050129">
    <property type="entry name" value="Zn_alcohol_dh"/>
</dbReference>
<dbReference type="Pfam" id="PF00107">
    <property type="entry name" value="ADH_zinc_N"/>
    <property type="match status" value="1"/>
</dbReference>
<organism evidence="6 7">
    <name type="scientific">Candidatus Limosilactobacillus merdipullorum</name>
    <dbReference type="NCBI Taxonomy" id="2838653"/>
    <lineage>
        <taxon>Bacteria</taxon>
        <taxon>Bacillati</taxon>
        <taxon>Bacillota</taxon>
        <taxon>Bacilli</taxon>
        <taxon>Lactobacillales</taxon>
        <taxon>Lactobacillaceae</taxon>
        <taxon>Limosilactobacillus</taxon>
    </lineage>
</organism>
<evidence type="ECO:0000256" key="4">
    <source>
        <dbReference type="RuleBase" id="RU361277"/>
    </source>
</evidence>
<dbReference type="Pfam" id="PF08240">
    <property type="entry name" value="ADH_N"/>
    <property type="match status" value="1"/>
</dbReference>
<dbReference type="CDD" id="cd08234">
    <property type="entry name" value="threonine_DH_like"/>
    <property type="match status" value="1"/>
</dbReference>
<feature type="domain" description="Enoyl reductase (ER)" evidence="5">
    <location>
        <begin position="8"/>
        <end position="256"/>
    </location>
</feature>
<dbReference type="GO" id="GO:0016491">
    <property type="term" value="F:oxidoreductase activity"/>
    <property type="evidence" value="ECO:0007669"/>
    <property type="project" value="UniProtKB-KW"/>
</dbReference>
<dbReference type="PANTHER" id="PTHR43401:SF2">
    <property type="entry name" value="L-THREONINE 3-DEHYDROGENASE"/>
    <property type="match status" value="1"/>
</dbReference>
<keyword evidence="1 4" id="KW-0479">Metal-binding</keyword>
<comment type="cofactor">
    <cofactor evidence="4">
        <name>Zn(2+)</name>
        <dbReference type="ChEBI" id="CHEBI:29105"/>
    </cofactor>
</comment>
<dbReference type="Proteomes" id="UP000886878">
    <property type="component" value="Unassembled WGS sequence"/>
</dbReference>
<dbReference type="SUPFAM" id="SSF50129">
    <property type="entry name" value="GroES-like"/>
    <property type="match status" value="1"/>
</dbReference>
<dbReference type="InterPro" id="IPR002328">
    <property type="entry name" value="ADH_Zn_CS"/>
</dbReference>
<dbReference type="SMART" id="SM00829">
    <property type="entry name" value="PKS_ER"/>
    <property type="match status" value="1"/>
</dbReference>
<evidence type="ECO:0000256" key="1">
    <source>
        <dbReference type="ARBA" id="ARBA00022723"/>
    </source>
</evidence>
<keyword evidence="2 4" id="KW-0862">Zinc</keyword>
<dbReference type="PROSITE" id="PS00059">
    <property type="entry name" value="ADH_ZINC"/>
    <property type="match status" value="1"/>
</dbReference>
<proteinExistence type="inferred from homology"/>
<dbReference type="InterPro" id="IPR020843">
    <property type="entry name" value="ER"/>
</dbReference>
<dbReference type="EMBL" id="DXGK01000003">
    <property type="protein sequence ID" value="HIW69766.1"/>
    <property type="molecule type" value="Genomic_DNA"/>
</dbReference>
<evidence type="ECO:0000313" key="6">
    <source>
        <dbReference type="EMBL" id="HIW69766.1"/>
    </source>
</evidence>
<dbReference type="Gene3D" id="3.90.180.10">
    <property type="entry name" value="Medium-chain alcohol dehydrogenases, catalytic domain"/>
    <property type="match status" value="1"/>
</dbReference>
<accession>A0A9D1QN22</accession>
<comment type="caution">
    <text evidence="6">The sequence shown here is derived from an EMBL/GenBank/DDBJ whole genome shotgun (WGS) entry which is preliminary data.</text>
</comment>
<evidence type="ECO:0000256" key="2">
    <source>
        <dbReference type="ARBA" id="ARBA00022833"/>
    </source>
</evidence>
<dbReference type="AlphaFoldDB" id="A0A9D1QN22"/>
<dbReference type="SUPFAM" id="SSF51735">
    <property type="entry name" value="NAD(P)-binding Rossmann-fold domains"/>
    <property type="match status" value="1"/>
</dbReference>
<dbReference type="InterPro" id="IPR013149">
    <property type="entry name" value="ADH-like_C"/>
</dbReference>
<dbReference type="InterPro" id="IPR013154">
    <property type="entry name" value="ADH-like_N"/>
</dbReference>
<reference evidence="6" key="1">
    <citation type="journal article" date="2021" name="PeerJ">
        <title>Extensive microbial diversity within the chicken gut microbiome revealed by metagenomics and culture.</title>
        <authorList>
            <person name="Gilroy R."/>
            <person name="Ravi A."/>
            <person name="Getino M."/>
            <person name="Pursley I."/>
            <person name="Horton D.L."/>
            <person name="Alikhan N.F."/>
            <person name="Baker D."/>
            <person name="Gharbi K."/>
            <person name="Hall N."/>
            <person name="Watson M."/>
            <person name="Adriaenssens E.M."/>
            <person name="Foster-Nyarko E."/>
            <person name="Jarju S."/>
            <person name="Secka A."/>
            <person name="Antonio M."/>
            <person name="Oren A."/>
            <person name="Chaudhuri R.R."/>
            <person name="La Ragione R."/>
            <person name="Hildebrand F."/>
            <person name="Pallen M.J."/>
        </authorList>
    </citation>
    <scope>NUCLEOTIDE SEQUENCE</scope>
    <source>
        <strain evidence="6">ChiHejej3B27-2180</strain>
    </source>
</reference>
<evidence type="ECO:0000259" key="5">
    <source>
        <dbReference type="SMART" id="SM00829"/>
    </source>
</evidence>
<dbReference type="PANTHER" id="PTHR43401">
    <property type="entry name" value="L-THREONINE 3-DEHYDROGENASE"/>
    <property type="match status" value="1"/>
</dbReference>
<comment type="similarity">
    <text evidence="4">Belongs to the zinc-containing alcohol dehydrogenase family.</text>
</comment>
<reference evidence="6" key="2">
    <citation type="submission" date="2021-04" db="EMBL/GenBank/DDBJ databases">
        <authorList>
            <person name="Gilroy R."/>
        </authorList>
    </citation>
    <scope>NUCLEOTIDE SEQUENCE</scope>
    <source>
        <strain evidence="6">ChiHejej3B27-2180</strain>
    </source>
</reference>
<evidence type="ECO:0000313" key="7">
    <source>
        <dbReference type="Proteomes" id="UP000886878"/>
    </source>
</evidence>
<evidence type="ECO:0000256" key="3">
    <source>
        <dbReference type="ARBA" id="ARBA00023002"/>
    </source>
</evidence>
<dbReference type="InterPro" id="IPR036291">
    <property type="entry name" value="NAD(P)-bd_dom_sf"/>
</dbReference>
<dbReference type="Gene3D" id="3.40.50.720">
    <property type="entry name" value="NAD(P)-binding Rossmann-like Domain"/>
    <property type="match status" value="1"/>
</dbReference>
<gene>
    <name evidence="6" type="ORF">H9876_00040</name>
</gene>
<dbReference type="InterPro" id="IPR011032">
    <property type="entry name" value="GroES-like_sf"/>
</dbReference>
<keyword evidence="3" id="KW-0560">Oxidoreductase</keyword>
<name>A0A9D1QN22_9LACO</name>